<feature type="domain" description="Aminoglycoside phosphotransferase" evidence="1">
    <location>
        <begin position="26"/>
        <end position="240"/>
    </location>
</feature>
<evidence type="ECO:0000313" key="2">
    <source>
        <dbReference type="EMBL" id="AZT91123.1"/>
    </source>
</evidence>
<dbReference type="InterPro" id="IPR011009">
    <property type="entry name" value="Kinase-like_dom_sf"/>
</dbReference>
<dbReference type="GO" id="GO:0042601">
    <property type="term" value="C:endospore-forming forespore"/>
    <property type="evidence" value="ECO:0007669"/>
    <property type="project" value="TreeGrafter"/>
</dbReference>
<keyword evidence="3" id="KW-1185">Reference proteome</keyword>
<dbReference type="RefSeq" id="WP_127352465.1">
    <property type="nucleotide sequence ID" value="NZ_CP034791.1"/>
</dbReference>
<proteinExistence type="predicted"/>
<dbReference type="AlphaFoldDB" id="A0A3T0D7R5"/>
<dbReference type="PANTHER" id="PTHR39179:SF1">
    <property type="entry name" value="SPORE COAT PROTEIN I"/>
    <property type="match status" value="1"/>
</dbReference>
<keyword evidence="2" id="KW-0946">Virion</keyword>
<keyword evidence="2" id="KW-0167">Capsid protein</keyword>
<gene>
    <name evidence="2" type="ORF">ELD05_11030</name>
</gene>
<evidence type="ECO:0000259" key="1">
    <source>
        <dbReference type="Pfam" id="PF01636"/>
    </source>
</evidence>
<reference evidence="2 3" key="1">
    <citation type="submission" date="2018-12" db="EMBL/GenBank/DDBJ databases">
        <title>Genome sequence from the cellulolytic species, Caldicellulosiruptor changbaiensis.</title>
        <authorList>
            <person name="Blumer-Schuette S.E."/>
            <person name="Mendoza C."/>
        </authorList>
    </citation>
    <scope>NUCLEOTIDE SEQUENCE [LARGE SCALE GENOMIC DNA]</scope>
    <source>
        <strain evidence="2 3">CBS-Z</strain>
    </source>
</reference>
<dbReference type="SUPFAM" id="SSF56112">
    <property type="entry name" value="Protein kinase-like (PK-like)"/>
    <property type="match status" value="1"/>
</dbReference>
<dbReference type="Proteomes" id="UP000282930">
    <property type="component" value="Chromosome"/>
</dbReference>
<evidence type="ECO:0000313" key="3">
    <source>
        <dbReference type="Proteomes" id="UP000282930"/>
    </source>
</evidence>
<dbReference type="Gene3D" id="3.30.200.20">
    <property type="entry name" value="Phosphorylase Kinase, domain 1"/>
    <property type="match status" value="1"/>
</dbReference>
<name>A0A3T0D7R5_9FIRM</name>
<sequence>MEKINFKLVEENYSIKIERIKQIKTNAYFIKTKDKKKYFLKLSRVDKSHVDFIMDVYSHLKKTSFKSHLIDFERTTDGGFYFLDNFKRVCLLCKWIDGRGADYKTFSDLKVIVSILDHLHTSTVCFAKQEDRMHLPCYEEIFQNKYSQIKTMENIIHQKKVYSTFDNCFLKAIHRFENRFAECIRFIKKMGSYFRISNPKVLIHHDPAHHNFIFTEDNVYLIDFDYAVFDYDVHDFVNLGVRILKTNEWNIDIFKFYLKLLIEKGIPKKFWFEVFWILMLFPQEIWQVGLQYYFEKQPWTEEYFLKRLKGAIEIQTRKEMIVNKVVGGKLNWH</sequence>
<dbReference type="Gene3D" id="3.90.1200.10">
    <property type="match status" value="1"/>
</dbReference>
<dbReference type="InterPro" id="IPR047175">
    <property type="entry name" value="CotS-like"/>
</dbReference>
<dbReference type="InterPro" id="IPR002575">
    <property type="entry name" value="Aminoglycoside_PTrfase"/>
</dbReference>
<dbReference type="KEGG" id="ccha:ELD05_11030"/>
<dbReference type="EMBL" id="CP034791">
    <property type="protein sequence ID" value="AZT91123.1"/>
    <property type="molecule type" value="Genomic_DNA"/>
</dbReference>
<accession>A0A3T0D7R5</accession>
<dbReference type="PANTHER" id="PTHR39179">
    <property type="entry name" value="SPORE COAT PROTEIN I"/>
    <property type="match status" value="1"/>
</dbReference>
<organism evidence="2 3">
    <name type="scientific">Caldicellulosiruptor changbaiensis</name>
    <dbReference type="NCBI Taxonomy" id="1222016"/>
    <lineage>
        <taxon>Bacteria</taxon>
        <taxon>Bacillati</taxon>
        <taxon>Bacillota</taxon>
        <taxon>Bacillota incertae sedis</taxon>
        <taxon>Caldicellulosiruptorales</taxon>
        <taxon>Caldicellulosiruptoraceae</taxon>
        <taxon>Caldicellulosiruptor</taxon>
    </lineage>
</organism>
<dbReference type="Pfam" id="PF01636">
    <property type="entry name" value="APH"/>
    <property type="match status" value="1"/>
</dbReference>
<protein>
    <submittedName>
        <fullName evidence="2">Spore coat protein CotS</fullName>
    </submittedName>
</protein>